<gene>
    <name evidence="9" type="ORF">FPZ08_20625</name>
</gene>
<evidence type="ECO:0000256" key="6">
    <source>
        <dbReference type="ARBA" id="ARBA00023136"/>
    </source>
</evidence>
<dbReference type="AlphaFoldDB" id="A0A5B8LZW2"/>
<dbReference type="PIRSF" id="PIRSF006066">
    <property type="entry name" value="HI0050"/>
    <property type="match status" value="1"/>
</dbReference>
<comment type="function">
    <text evidence="7">Part of the tripartite ATP-independent periplasmic (TRAP) transport system.</text>
</comment>
<dbReference type="EMBL" id="CP042304">
    <property type="protein sequence ID" value="QDZ12930.1"/>
    <property type="molecule type" value="Genomic_DNA"/>
</dbReference>
<evidence type="ECO:0000313" key="9">
    <source>
        <dbReference type="EMBL" id="QDZ12930.1"/>
    </source>
</evidence>
<evidence type="ECO:0000259" key="8">
    <source>
        <dbReference type="Pfam" id="PF06808"/>
    </source>
</evidence>
<keyword evidence="3 7" id="KW-0997">Cell inner membrane</keyword>
<dbReference type="RefSeq" id="WP_146292430.1">
    <property type="nucleotide sequence ID" value="NZ_CP042304.1"/>
</dbReference>
<dbReference type="GO" id="GO:0005886">
    <property type="term" value="C:plasma membrane"/>
    <property type="evidence" value="ECO:0007669"/>
    <property type="project" value="UniProtKB-SubCell"/>
</dbReference>
<keyword evidence="7" id="KW-0813">Transport</keyword>
<keyword evidence="2" id="KW-1003">Cell membrane</keyword>
<feature type="transmembrane region" description="Helical" evidence="7">
    <location>
        <begin position="28"/>
        <end position="49"/>
    </location>
</feature>
<keyword evidence="4 7" id="KW-0812">Transmembrane</keyword>
<feature type="transmembrane region" description="Helical" evidence="7">
    <location>
        <begin position="56"/>
        <end position="78"/>
    </location>
</feature>
<dbReference type="GO" id="GO:0022857">
    <property type="term" value="F:transmembrane transporter activity"/>
    <property type="evidence" value="ECO:0007669"/>
    <property type="project" value="UniProtKB-UniRule"/>
</dbReference>
<comment type="subcellular location">
    <subcellularLocation>
        <location evidence="1 7">Cell inner membrane</location>
        <topology evidence="1 7">Multi-pass membrane protein</topology>
    </subcellularLocation>
</comment>
<comment type="similarity">
    <text evidence="7">Belongs to the TRAP transporter large permease family.</text>
</comment>
<dbReference type="Proteomes" id="UP000315364">
    <property type="component" value="Chromosome"/>
</dbReference>
<feature type="transmembrane region" description="Helical" evidence="7">
    <location>
        <begin position="98"/>
        <end position="123"/>
    </location>
</feature>
<keyword evidence="6 7" id="KW-0472">Membrane</keyword>
<dbReference type="InterPro" id="IPR010656">
    <property type="entry name" value="DctM"/>
</dbReference>
<evidence type="ECO:0000313" key="10">
    <source>
        <dbReference type="Proteomes" id="UP000315364"/>
    </source>
</evidence>
<dbReference type="Pfam" id="PF06808">
    <property type="entry name" value="DctM"/>
    <property type="match status" value="1"/>
</dbReference>
<feature type="transmembrane region" description="Helical" evidence="7">
    <location>
        <begin position="220"/>
        <end position="242"/>
    </location>
</feature>
<organism evidence="9 10">
    <name type="scientific">Devosia ginsengisoli</name>
    <dbReference type="NCBI Taxonomy" id="400770"/>
    <lineage>
        <taxon>Bacteria</taxon>
        <taxon>Pseudomonadati</taxon>
        <taxon>Pseudomonadota</taxon>
        <taxon>Alphaproteobacteria</taxon>
        <taxon>Hyphomicrobiales</taxon>
        <taxon>Devosiaceae</taxon>
        <taxon>Devosia</taxon>
    </lineage>
</organism>
<feature type="transmembrane region" description="Helical" evidence="7">
    <location>
        <begin position="278"/>
        <end position="299"/>
    </location>
</feature>
<evidence type="ECO:0000256" key="2">
    <source>
        <dbReference type="ARBA" id="ARBA00022475"/>
    </source>
</evidence>
<evidence type="ECO:0000256" key="3">
    <source>
        <dbReference type="ARBA" id="ARBA00022519"/>
    </source>
</evidence>
<feature type="transmembrane region" description="Helical" evidence="7">
    <location>
        <begin position="407"/>
        <end position="429"/>
    </location>
</feature>
<keyword evidence="10" id="KW-1185">Reference proteome</keyword>
<feature type="transmembrane region" description="Helical" evidence="7">
    <location>
        <begin position="319"/>
        <end position="350"/>
    </location>
</feature>
<dbReference type="InterPro" id="IPR004681">
    <property type="entry name" value="TRAP_DctM"/>
</dbReference>
<protein>
    <recommendedName>
        <fullName evidence="7">TRAP transporter large permease protein</fullName>
    </recommendedName>
</protein>
<keyword evidence="5 7" id="KW-1133">Transmembrane helix</keyword>
<dbReference type="PANTHER" id="PTHR33362">
    <property type="entry name" value="SIALIC ACID TRAP TRANSPORTER PERMEASE PROTEIN SIAT-RELATED"/>
    <property type="match status" value="1"/>
</dbReference>
<evidence type="ECO:0000256" key="7">
    <source>
        <dbReference type="RuleBase" id="RU369079"/>
    </source>
</evidence>
<reference evidence="9 10" key="1">
    <citation type="submission" date="2019-07" db="EMBL/GenBank/DDBJ databases">
        <title>Full genome sequence of Devosia sp. Gsoil 520.</title>
        <authorList>
            <person name="Im W.-T."/>
        </authorList>
    </citation>
    <scope>NUCLEOTIDE SEQUENCE [LARGE SCALE GENOMIC DNA]</scope>
    <source>
        <strain evidence="9 10">Gsoil 520</strain>
    </source>
</reference>
<evidence type="ECO:0000256" key="1">
    <source>
        <dbReference type="ARBA" id="ARBA00004429"/>
    </source>
</evidence>
<feature type="transmembrane region" description="Helical" evidence="7">
    <location>
        <begin position="362"/>
        <end position="387"/>
    </location>
</feature>
<evidence type="ECO:0000256" key="4">
    <source>
        <dbReference type="ARBA" id="ARBA00022692"/>
    </source>
</evidence>
<feature type="domain" description="TRAP C4-dicarboxylate transport system permease DctM subunit" evidence="8">
    <location>
        <begin position="11"/>
        <end position="424"/>
    </location>
</feature>
<feature type="transmembrane region" description="Helical" evidence="7">
    <location>
        <begin position="144"/>
        <end position="167"/>
    </location>
</feature>
<accession>A0A5B8LZW2</accession>
<proteinExistence type="inferred from homology"/>
<comment type="subunit">
    <text evidence="7">The complex comprises the extracytoplasmic solute receptor protein and the two transmembrane proteins.</text>
</comment>
<dbReference type="OrthoDB" id="9783448at2"/>
<dbReference type="PANTHER" id="PTHR33362:SF5">
    <property type="entry name" value="C4-DICARBOXYLATE TRAP TRANSPORTER LARGE PERMEASE PROTEIN DCTM"/>
    <property type="match status" value="1"/>
</dbReference>
<evidence type="ECO:0000256" key="5">
    <source>
        <dbReference type="ARBA" id="ARBA00022989"/>
    </source>
</evidence>
<dbReference type="KEGG" id="dea:FPZ08_20625"/>
<feature type="transmembrane region" description="Helical" evidence="7">
    <location>
        <begin position="248"/>
        <end position="266"/>
    </location>
</feature>
<feature type="transmembrane region" description="Helical" evidence="7">
    <location>
        <begin position="179"/>
        <end position="200"/>
    </location>
</feature>
<sequence>MNLTLGLAGLAFLFVLLALQVPIAIAMMAIAFVGVWAMLGLAPAIGVLANTPYEFIASWTLSAVPMFLLMGFIAYHGGLTSGLFDAAKLGLRKVPGGLGIAAIVACSGFASVCGSSLATAASLGRIAIPEMVRAGYKPSFATGALAAGGTIGALIPPSILMIIYGVFAETSVTSVFMGGVSVGLLTAASYIVVIMLVAWLRKDIIPARAVGIDDLDGRKVMLAVWPILVLIALVFGGLFSGLFTATEAGAVGAAGAIGLVAITGRLNWHVLRQSILETLGTCASLFIIGVGAVMFTRFLGLSGVAGLISGAVQGFELNYFELMFVIVVIYLILGMFMEPFGAMLVTLPVLMPVLDAQNINMVWFGVFLVKLLEIGMITPPLGMNVFVIRNVAGEYASLTDVFKGVTLFLLADLVVVTAIVTFPDIVLFLPNMLR</sequence>
<name>A0A5B8LZW2_9HYPH</name>
<dbReference type="NCBIfam" id="TIGR00786">
    <property type="entry name" value="dctM"/>
    <property type="match status" value="1"/>
</dbReference>